<protein>
    <submittedName>
        <fullName evidence="1">Uncharacterized protein</fullName>
    </submittedName>
</protein>
<sequence length="82" mass="9173">MHYGCVVGVPSHFVKPGGSLLVEINASWRTVSKIFLMPESLKTFLTVTTSLSTFRKLPGHNAQCKLTEFGNTFHRMSQKSCR</sequence>
<evidence type="ECO:0000313" key="1">
    <source>
        <dbReference type="EMBL" id="JAH97353.1"/>
    </source>
</evidence>
<reference evidence="1" key="1">
    <citation type="submission" date="2014-11" db="EMBL/GenBank/DDBJ databases">
        <authorList>
            <person name="Amaro Gonzalez C."/>
        </authorList>
    </citation>
    <scope>NUCLEOTIDE SEQUENCE</scope>
</reference>
<dbReference type="EMBL" id="GBXM01011224">
    <property type="protein sequence ID" value="JAH97353.1"/>
    <property type="molecule type" value="Transcribed_RNA"/>
</dbReference>
<dbReference type="AlphaFoldDB" id="A0A0E9X6P4"/>
<organism evidence="1">
    <name type="scientific">Anguilla anguilla</name>
    <name type="common">European freshwater eel</name>
    <name type="synonym">Muraena anguilla</name>
    <dbReference type="NCBI Taxonomy" id="7936"/>
    <lineage>
        <taxon>Eukaryota</taxon>
        <taxon>Metazoa</taxon>
        <taxon>Chordata</taxon>
        <taxon>Craniata</taxon>
        <taxon>Vertebrata</taxon>
        <taxon>Euteleostomi</taxon>
        <taxon>Actinopterygii</taxon>
        <taxon>Neopterygii</taxon>
        <taxon>Teleostei</taxon>
        <taxon>Anguilliformes</taxon>
        <taxon>Anguillidae</taxon>
        <taxon>Anguilla</taxon>
    </lineage>
</organism>
<proteinExistence type="predicted"/>
<reference evidence="1" key="2">
    <citation type="journal article" date="2015" name="Fish Shellfish Immunol.">
        <title>Early steps in the European eel (Anguilla anguilla)-Vibrio vulnificus interaction in the gills: Role of the RtxA13 toxin.</title>
        <authorList>
            <person name="Callol A."/>
            <person name="Pajuelo D."/>
            <person name="Ebbesson L."/>
            <person name="Teles M."/>
            <person name="MacKenzie S."/>
            <person name="Amaro C."/>
        </authorList>
    </citation>
    <scope>NUCLEOTIDE SEQUENCE</scope>
</reference>
<accession>A0A0E9X6P4</accession>
<name>A0A0E9X6P4_ANGAN</name>